<comment type="caution">
    <text evidence="1">The sequence shown here is derived from an EMBL/GenBank/DDBJ whole genome shotgun (WGS) entry which is preliminary data.</text>
</comment>
<evidence type="ECO:0000313" key="2">
    <source>
        <dbReference type="Proteomes" id="UP000005546"/>
    </source>
</evidence>
<name>F3QWB1_9BACT</name>
<dbReference type="STRING" id="762982.HMPREF9442_02493"/>
<accession>F3QWB1</accession>
<gene>
    <name evidence="1" type="ORF">HMPREF9442_02493</name>
</gene>
<dbReference type="AlphaFoldDB" id="F3QWB1"/>
<organism evidence="1 2">
    <name type="scientific">Paraprevotella xylaniphila YIT 11841</name>
    <dbReference type="NCBI Taxonomy" id="762982"/>
    <lineage>
        <taxon>Bacteria</taxon>
        <taxon>Pseudomonadati</taxon>
        <taxon>Bacteroidota</taxon>
        <taxon>Bacteroidia</taxon>
        <taxon>Bacteroidales</taxon>
        <taxon>Prevotellaceae</taxon>
        <taxon>Paraprevotella</taxon>
    </lineage>
</organism>
<sequence length="41" mass="4736">MCVFCILTFCFYVAFRSKWGAVSFNFMNTFSGRSGMAYLCK</sequence>
<dbReference type="Proteomes" id="UP000005546">
    <property type="component" value="Unassembled WGS sequence"/>
</dbReference>
<evidence type="ECO:0000313" key="1">
    <source>
        <dbReference type="EMBL" id="EGG52135.1"/>
    </source>
</evidence>
<dbReference type="HOGENOM" id="CLU_3274082_0_0_10"/>
<dbReference type="EMBL" id="AFBR01000071">
    <property type="protein sequence ID" value="EGG52135.1"/>
    <property type="molecule type" value="Genomic_DNA"/>
</dbReference>
<reference evidence="1 2" key="1">
    <citation type="submission" date="2011-02" db="EMBL/GenBank/DDBJ databases">
        <authorList>
            <person name="Weinstock G."/>
            <person name="Sodergren E."/>
            <person name="Clifton S."/>
            <person name="Fulton L."/>
            <person name="Fulton B."/>
            <person name="Courtney L."/>
            <person name="Fronick C."/>
            <person name="Harrison M."/>
            <person name="Strong C."/>
            <person name="Farmer C."/>
            <person name="Delahaunty K."/>
            <person name="Markovic C."/>
            <person name="Hall O."/>
            <person name="Minx P."/>
            <person name="Tomlinson C."/>
            <person name="Mitreva M."/>
            <person name="Hou S."/>
            <person name="Chen J."/>
            <person name="Wollam A."/>
            <person name="Pepin K.H."/>
            <person name="Johnson M."/>
            <person name="Bhonagiri V."/>
            <person name="Zhang X."/>
            <person name="Suruliraj S."/>
            <person name="Warren W."/>
            <person name="Chinwalla A."/>
            <person name="Mardis E.R."/>
            <person name="Wilson R.K."/>
        </authorList>
    </citation>
    <scope>NUCLEOTIDE SEQUENCE [LARGE SCALE GENOMIC DNA]</scope>
    <source>
        <strain evidence="1 2">YIT 11841</strain>
    </source>
</reference>
<keyword evidence="2" id="KW-1185">Reference proteome</keyword>
<protein>
    <submittedName>
        <fullName evidence="1">Uncharacterized protein</fullName>
    </submittedName>
</protein>
<proteinExistence type="predicted"/>